<sequence length="408" mass="44930">MAAGGASVASSATSEFLNSLCAQSFGIRADCRKFVASCSAFSTEFELIRTDTEPGVLGSVQLLGSTITLVDPKGAKVGEANFDSCDPQIASSLTIFDCPNNVEASVTQEGVTFVQTCGPCLSNLIIIRPSIINDTTKSIFRLFDSSEVASLYRQESAIVISPGKSIFKYAVGCILVAAIREYFYTYKMYLTTPLPTDMMEKCLSPPVPVPEMVIRASCRDQFTMNQNGTPSFGRVHAEIFTLNKENRLLYVVEVMSHQIKFNNQQGCTPFYCKRSECSNMITVHGYDGEEVGSYSMSSRNDPTSVGLIPGLSTPYFHVKALPPSVYVSRDDQINCQMKSNLLVVSAFDNCRTLCKIVFENYVVRVSLSEELNENSFKTLLMAFCTNLALFYFKLPGQLIPPQTLQVQI</sequence>
<dbReference type="Proteomes" id="UP000593567">
    <property type="component" value="Unassembled WGS sequence"/>
</dbReference>
<reference evidence="1" key="1">
    <citation type="submission" date="2020-06" db="EMBL/GenBank/DDBJ databases">
        <title>Draft genome of Bugula neritina, a colonial animal packing powerful symbionts and potential medicines.</title>
        <authorList>
            <person name="Rayko M."/>
        </authorList>
    </citation>
    <scope>NUCLEOTIDE SEQUENCE [LARGE SCALE GENOMIC DNA]</scope>
    <source>
        <strain evidence="1">Kwan_BN1</strain>
    </source>
</reference>
<dbReference type="EMBL" id="VXIV02002285">
    <property type="protein sequence ID" value="KAF6026402.1"/>
    <property type="molecule type" value="Genomic_DNA"/>
</dbReference>
<accession>A0A7J7JJ89</accession>
<proteinExistence type="predicted"/>
<evidence type="ECO:0000313" key="1">
    <source>
        <dbReference type="EMBL" id="KAF6026402.1"/>
    </source>
</evidence>
<organism evidence="1 2">
    <name type="scientific">Bugula neritina</name>
    <name type="common">Brown bryozoan</name>
    <name type="synonym">Sertularia neritina</name>
    <dbReference type="NCBI Taxonomy" id="10212"/>
    <lineage>
        <taxon>Eukaryota</taxon>
        <taxon>Metazoa</taxon>
        <taxon>Spiralia</taxon>
        <taxon>Lophotrochozoa</taxon>
        <taxon>Bryozoa</taxon>
        <taxon>Gymnolaemata</taxon>
        <taxon>Cheilostomatida</taxon>
        <taxon>Flustrina</taxon>
        <taxon>Buguloidea</taxon>
        <taxon>Bugulidae</taxon>
        <taxon>Bugula</taxon>
    </lineage>
</organism>
<name>A0A7J7JJ89_BUGNE</name>
<comment type="caution">
    <text evidence="1">The sequence shown here is derived from an EMBL/GenBank/DDBJ whole genome shotgun (WGS) entry which is preliminary data.</text>
</comment>
<gene>
    <name evidence="1" type="ORF">EB796_015290</name>
</gene>
<keyword evidence="2" id="KW-1185">Reference proteome</keyword>
<dbReference type="AlphaFoldDB" id="A0A7J7JJ89"/>
<protein>
    <submittedName>
        <fullName evidence="1">Uncharacterized protein</fullName>
    </submittedName>
</protein>
<evidence type="ECO:0000313" key="2">
    <source>
        <dbReference type="Proteomes" id="UP000593567"/>
    </source>
</evidence>